<organism evidence="1 2">
    <name type="scientific">Bacteroides fluxus YIT 12057</name>
    <dbReference type="NCBI Taxonomy" id="763034"/>
    <lineage>
        <taxon>Bacteria</taxon>
        <taxon>Pseudomonadati</taxon>
        <taxon>Bacteroidota</taxon>
        <taxon>Bacteroidia</taxon>
        <taxon>Bacteroidales</taxon>
        <taxon>Bacteroidaceae</taxon>
        <taxon>Bacteroides</taxon>
    </lineage>
</organism>
<gene>
    <name evidence="1" type="ORF">HMPREF9446_02355</name>
</gene>
<evidence type="ECO:0000313" key="1">
    <source>
        <dbReference type="EMBL" id="EGF56229.1"/>
    </source>
</evidence>
<protein>
    <submittedName>
        <fullName evidence="1">Uncharacterized protein</fullName>
    </submittedName>
</protein>
<dbReference type="HOGENOM" id="CLU_3022293_0_0_10"/>
<reference evidence="1 2" key="1">
    <citation type="submission" date="2011-02" db="EMBL/GenBank/DDBJ databases">
        <authorList>
            <person name="Weinstock G."/>
            <person name="Sodergren E."/>
            <person name="Clifton S."/>
            <person name="Fulton L."/>
            <person name="Fulton B."/>
            <person name="Courtney L."/>
            <person name="Fronick C."/>
            <person name="Harrison M."/>
            <person name="Strong C."/>
            <person name="Farmer C."/>
            <person name="Delahaunty K."/>
            <person name="Markovic C."/>
            <person name="Hall O."/>
            <person name="Minx P."/>
            <person name="Tomlinson C."/>
            <person name="Mitreva M."/>
            <person name="Hou S."/>
            <person name="Chen J."/>
            <person name="Wollam A."/>
            <person name="Pepin K.H."/>
            <person name="Johnson M."/>
            <person name="Bhonagiri V."/>
            <person name="Zhang X."/>
            <person name="Suruliraj S."/>
            <person name="Warren W."/>
            <person name="Chinwalla A."/>
            <person name="Mardis E.R."/>
            <person name="Wilson R.K."/>
        </authorList>
    </citation>
    <scope>NUCLEOTIDE SEQUENCE [LARGE SCALE GENOMIC DNA]</scope>
    <source>
        <strain evidence="1 2">YIT 12057</strain>
    </source>
</reference>
<name>F3PUD3_9BACE</name>
<dbReference type="AlphaFoldDB" id="F3PUD3"/>
<proteinExistence type="predicted"/>
<dbReference type="STRING" id="763034.HMPREF9446_02355"/>
<dbReference type="EMBL" id="AFBN01000043">
    <property type="protein sequence ID" value="EGF56229.1"/>
    <property type="molecule type" value="Genomic_DNA"/>
</dbReference>
<keyword evidence="2" id="KW-1185">Reference proteome</keyword>
<accession>F3PUD3</accession>
<dbReference type="Proteomes" id="UP000003416">
    <property type="component" value="Unassembled WGS sequence"/>
</dbReference>
<comment type="caution">
    <text evidence="1">The sequence shown here is derived from an EMBL/GenBank/DDBJ whole genome shotgun (WGS) entry which is preliminary data.</text>
</comment>
<sequence length="55" mass="6570">MILDCFIYNKYSVACKDNANRGQYKMNLFIFYAEVQLIFAIGKDRILIQDNRKMK</sequence>
<evidence type="ECO:0000313" key="2">
    <source>
        <dbReference type="Proteomes" id="UP000003416"/>
    </source>
</evidence>